<dbReference type="CDD" id="cd00487">
    <property type="entry name" value="Pep_deformylase"/>
    <property type="match status" value="1"/>
</dbReference>
<feature type="active site" evidence="5">
    <location>
        <position position="141"/>
    </location>
</feature>
<keyword evidence="7" id="KW-1185">Reference proteome</keyword>
<comment type="function">
    <text evidence="5">Removes the formyl group from the N-terminal Met of newly synthesized proteins. Requires at least a dipeptide for an efficient rate of reaction. N-terminal L-methionine is a prerequisite for activity but the enzyme has broad specificity at other positions.</text>
</comment>
<dbReference type="OrthoDB" id="9784988at2"/>
<evidence type="ECO:0000256" key="5">
    <source>
        <dbReference type="HAMAP-Rule" id="MF_00163"/>
    </source>
</evidence>
<dbReference type="PANTHER" id="PTHR10458">
    <property type="entry name" value="PEPTIDE DEFORMYLASE"/>
    <property type="match status" value="1"/>
</dbReference>
<dbReference type="SUPFAM" id="SSF56420">
    <property type="entry name" value="Peptide deformylase"/>
    <property type="match status" value="1"/>
</dbReference>
<dbReference type="NCBIfam" id="TIGR00079">
    <property type="entry name" value="pept_deformyl"/>
    <property type="match status" value="1"/>
</dbReference>
<dbReference type="Gene3D" id="3.90.45.10">
    <property type="entry name" value="Peptide deformylase"/>
    <property type="match status" value="1"/>
</dbReference>
<dbReference type="PIRSF" id="PIRSF004749">
    <property type="entry name" value="Pep_def"/>
    <property type="match status" value="1"/>
</dbReference>
<comment type="caution">
    <text evidence="6">The sequence shown here is derived from an EMBL/GenBank/DDBJ whole genome shotgun (WGS) entry which is preliminary data.</text>
</comment>
<evidence type="ECO:0000313" key="7">
    <source>
        <dbReference type="Proteomes" id="UP000256388"/>
    </source>
</evidence>
<dbReference type="AlphaFoldDB" id="A0A347ZSK4"/>
<feature type="binding site" evidence="5">
    <location>
        <position position="140"/>
    </location>
    <ligand>
        <name>Fe cation</name>
        <dbReference type="ChEBI" id="CHEBI:24875"/>
    </ligand>
</feature>
<gene>
    <name evidence="5" type="primary">def</name>
    <name evidence="6" type="ORF">DFR64_1025</name>
</gene>
<dbReference type="PANTHER" id="PTHR10458:SF22">
    <property type="entry name" value="PEPTIDE DEFORMYLASE"/>
    <property type="match status" value="1"/>
</dbReference>
<evidence type="ECO:0000256" key="1">
    <source>
        <dbReference type="ARBA" id="ARBA00010759"/>
    </source>
</evidence>
<evidence type="ECO:0000256" key="3">
    <source>
        <dbReference type="ARBA" id="ARBA00022801"/>
    </source>
</evidence>
<dbReference type="FunFam" id="3.90.45.10:FF:000003">
    <property type="entry name" value="Peptide deformylase"/>
    <property type="match status" value="1"/>
</dbReference>
<evidence type="ECO:0000313" key="6">
    <source>
        <dbReference type="EMBL" id="REG11148.1"/>
    </source>
</evidence>
<dbReference type="GO" id="GO:0046872">
    <property type="term" value="F:metal ion binding"/>
    <property type="evidence" value="ECO:0007669"/>
    <property type="project" value="UniProtKB-KW"/>
</dbReference>
<protein>
    <recommendedName>
        <fullName evidence="5">Peptide deformylase</fullName>
        <shortName evidence="5">PDF</shortName>
        <ecNumber evidence="5">3.5.1.88</ecNumber>
    </recommendedName>
    <alternativeName>
        <fullName evidence="5">Polypeptide deformylase</fullName>
    </alternativeName>
</protein>
<dbReference type="GO" id="GO:0006412">
    <property type="term" value="P:translation"/>
    <property type="evidence" value="ECO:0007669"/>
    <property type="project" value="UniProtKB-UniRule"/>
</dbReference>
<sequence length="169" mass="19151">MALREVVKLPVPILRMKAHKVADFGKEFQVLVDDMIDTLHDEPGVGLAAPQVNVSQRLIVVEYSVDETDEKAPVKRYVFVNPEITFMSEETVMGMEGCLSVPNLFGEVERAQEITVEGLNRHGRKQKVHVKGWMARIFQHEIDHLDGVLFVDRAIKLYQPDEIEEGNAV</sequence>
<evidence type="ECO:0000256" key="2">
    <source>
        <dbReference type="ARBA" id="ARBA00022723"/>
    </source>
</evidence>
<comment type="similarity">
    <text evidence="1 5">Belongs to the polypeptide deformylase family.</text>
</comment>
<dbReference type="EC" id="3.5.1.88" evidence="5"/>
<dbReference type="NCBIfam" id="NF001159">
    <property type="entry name" value="PRK00150.1-3"/>
    <property type="match status" value="1"/>
</dbReference>
<dbReference type="InterPro" id="IPR023635">
    <property type="entry name" value="Peptide_deformylase"/>
</dbReference>
<name>A0A347ZSK4_9CHLR</name>
<dbReference type="HAMAP" id="MF_00163">
    <property type="entry name" value="Pep_deformylase"/>
    <property type="match status" value="1"/>
</dbReference>
<keyword evidence="4 5" id="KW-0648">Protein biosynthesis</keyword>
<comment type="cofactor">
    <cofactor evidence="5">
        <name>Fe(2+)</name>
        <dbReference type="ChEBI" id="CHEBI:29033"/>
    </cofactor>
    <text evidence="5">Binds 1 Fe(2+) ion.</text>
</comment>
<feature type="binding site" evidence="5">
    <location>
        <position position="98"/>
    </location>
    <ligand>
        <name>Fe cation</name>
        <dbReference type="ChEBI" id="CHEBI:24875"/>
    </ligand>
</feature>
<keyword evidence="2 5" id="KW-0479">Metal-binding</keyword>
<keyword evidence="3 5" id="KW-0378">Hydrolase</keyword>
<dbReference type="GO" id="GO:0042586">
    <property type="term" value="F:peptide deformylase activity"/>
    <property type="evidence" value="ECO:0007669"/>
    <property type="project" value="UniProtKB-UniRule"/>
</dbReference>
<dbReference type="Pfam" id="PF01327">
    <property type="entry name" value="Pep_deformylase"/>
    <property type="match status" value="1"/>
</dbReference>
<reference evidence="6 7" key="1">
    <citation type="submission" date="2018-08" db="EMBL/GenBank/DDBJ databases">
        <title>Genomic Encyclopedia of Type Strains, Phase IV (KMG-IV): sequencing the most valuable type-strain genomes for metagenomic binning, comparative biology and taxonomic classification.</title>
        <authorList>
            <person name="Goeker M."/>
        </authorList>
    </citation>
    <scope>NUCLEOTIDE SEQUENCE [LARGE SCALE GENOMIC DNA]</scope>
    <source>
        <strain evidence="6 7">DSM 23923</strain>
    </source>
</reference>
<accession>A0A347ZSK4</accession>
<dbReference type="PRINTS" id="PR01576">
    <property type="entry name" value="PDEFORMYLASE"/>
</dbReference>
<dbReference type="EMBL" id="QUMS01000001">
    <property type="protein sequence ID" value="REG11148.1"/>
    <property type="molecule type" value="Genomic_DNA"/>
</dbReference>
<dbReference type="Proteomes" id="UP000256388">
    <property type="component" value="Unassembled WGS sequence"/>
</dbReference>
<dbReference type="InterPro" id="IPR036821">
    <property type="entry name" value="Peptide_deformylase_sf"/>
</dbReference>
<dbReference type="RefSeq" id="WP_116224288.1">
    <property type="nucleotide sequence ID" value="NZ_AP018437.1"/>
</dbReference>
<feature type="binding site" evidence="5">
    <location>
        <position position="144"/>
    </location>
    <ligand>
        <name>Fe cation</name>
        <dbReference type="ChEBI" id="CHEBI:24875"/>
    </ligand>
</feature>
<comment type="catalytic activity">
    <reaction evidence="5">
        <text>N-terminal N-formyl-L-methionyl-[peptide] + H2O = N-terminal L-methionyl-[peptide] + formate</text>
        <dbReference type="Rhea" id="RHEA:24420"/>
        <dbReference type="Rhea" id="RHEA-COMP:10639"/>
        <dbReference type="Rhea" id="RHEA-COMP:10640"/>
        <dbReference type="ChEBI" id="CHEBI:15377"/>
        <dbReference type="ChEBI" id="CHEBI:15740"/>
        <dbReference type="ChEBI" id="CHEBI:49298"/>
        <dbReference type="ChEBI" id="CHEBI:64731"/>
        <dbReference type="EC" id="3.5.1.88"/>
    </reaction>
</comment>
<organism evidence="6 7">
    <name type="scientific">Pelolinea submarina</name>
    <dbReference type="NCBI Taxonomy" id="913107"/>
    <lineage>
        <taxon>Bacteria</taxon>
        <taxon>Bacillati</taxon>
        <taxon>Chloroflexota</taxon>
        <taxon>Anaerolineae</taxon>
        <taxon>Anaerolineales</taxon>
        <taxon>Anaerolineaceae</taxon>
        <taxon>Pelolinea</taxon>
    </lineage>
</organism>
<evidence type="ECO:0000256" key="4">
    <source>
        <dbReference type="ARBA" id="ARBA00022917"/>
    </source>
</evidence>
<proteinExistence type="inferred from homology"/>
<keyword evidence="5" id="KW-0408">Iron</keyword>